<dbReference type="InterPro" id="IPR036770">
    <property type="entry name" value="Ankyrin_rpt-contain_sf"/>
</dbReference>
<evidence type="ECO:0000256" key="2">
    <source>
        <dbReference type="ARBA" id="ARBA00023043"/>
    </source>
</evidence>
<name>A0A3Q3WZM8_MOLML</name>
<dbReference type="PROSITE" id="PS50088">
    <property type="entry name" value="ANK_REPEAT"/>
    <property type="match status" value="1"/>
</dbReference>
<dbReference type="InterPro" id="IPR002110">
    <property type="entry name" value="Ankyrin_rpt"/>
</dbReference>
<feature type="repeat" description="ANK" evidence="4">
    <location>
        <begin position="301"/>
        <end position="334"/>
    </location>
</feature>
<keyword evidence="1" id="KW-0677">Repeat</keyword>
<dbReference type="SUPFAM" id="SSF48403">
    <property type="entry name" value="Ankyrin repeat"/>
    <property type="match status" value="1"/>
</dbReference>
<accession>A0A3Q3WZM8</accession>
<sequence>LPMALTQESVLSALTAAGGRVKKSDLVAEFTDFIDCDDPEEKLRNRQLFKTFVNSVAVVKEIDAVRYVVLKKNFQHAPVGGVKSPPAGAERRAQDAEAEAAAGGQSRETSKEHLPPIQLALQGCKLMDTRVKRTLSFDINRRQTDGADRVAANVPIQGKPYALPLRMPPTATRVESRRLQEDPATPPESPLDSFRSSSPQLRWSLRSTKASEEPKETRGPSAVPLDHLEHKWLVKCAVGHWGQVYGLLLKDTRLAQKRDFMSGFTALHWAAKCGNDRMMVRIIDLAKEARVDLNVNAKTYGGYTPLHIAALHDQEYILAMLVGEYGADPSLRDNCGKKPYHYLRKRSSVTLREMLGDPRAQQAQDGDPLEKEELDLFPDLHKGLHSISRLFQPHGTGQKKPRLRLIIKHCEALTENKHRPRRRKPRSLWIEEAAMLKCVPGGEWKC</sequence>
<reference evidence="7" key="2">
    <citation type="submission" date="2025-09" db="UniProtKB">
        <authorList>
            <consortium name="Ensembl"/>
        </authorList>
    </citation>
    <scope>IDENTIFICATION</scope>
</reference>
<dbReference type="Pfam" id="PF25877">
    <property type="entry name" value="WHD_SOWAH"/>
    <property type="match status" value="1"/>
</dbReference>
<evidence type="ECO:0000256" key="4">
    <source>
        <dbReference type="PROSITE-ProRule" id="PRU00023"/>
    </source>
</evidence>
<dbReference type="SMART" id="SM00248">
    <property type="entry name" value="ANK"/>
    <property type="match status" value="2"/>
</dbReference>
<dbReference type="AlphaFoldDB" id="A0A3Q3WZM8"/>
<protein>
    <recommendedName>
        <fullName evidence="6">SOWAHA-C winged helix-turn-helix domain-containing protein</fullName>
    </recommendedName>
</protein>
<evidence type="ECO:0000256" key="1">
    <source>
        <dbReference type="ARBA" id="ARBA00022737"/>
    </source>
</evidence>
<keyword evidence="8" id="KW-1185">Reference proteome</keyword>
<dbReference type="Gene3D" id="1.25.40.20">
    <property type="entry name" value="Ankyrin repeat-containing domain"/>
    <property type="match status" value="1"/>
</dbReference>
<dbReference type="STRING" id="94237.ENSMMOP00000018172"/>
<evidence type="ECO:0000313" key="7">
    <source>
        <dbReference type="Ensembl" id="ENSMMOP00000018172.1"/>
    </source>
</evidence>
<evidence type="ECO:0000259" key="6">
    <source>
        <dbReference type="Pfam" id="PF25877"/>
    </source>
</evidence>
<organism evidence="7 8">
    <name type="scientific">Mola mola</name>
    <name type="common">Ocean sunfish</name>
    <name type="synonym">Tetraodon mola</name>
    <dbReference type="NCBI Taxonomy" id="94237"/>
    <lineage>
        <taxon>Eukaryota</taxon>
        <taxon>Metazoa</taxon>
        <taxon>Chordata</taxon>
        <taxon>Craniata</taxon>
        <taxon>Vertebrata</taxon>
        <taxon>Euteleostomi</taxon>
        <taxon>Actinopterygii</taxon>
        <taxon>Neopterygii</taxon>
        <taxon>Teleostei</taxon>
        <taxon>Neoteleostei</taxon>
        <taxon>Acanthomorphata</taxon>
        <taxon>Eupercaria</taxon>
        <taxon>Tetraodontiformes</taxon>
        <taxon>Molidae</taxon>
        <taxon>Mola</taxon>
    </lineage>
</organism>
<feature type="region of interest" description="Disordered" evidence="5">
    <location>
        <begin position="161"/>
        <end position="200"/>
    </location>
</feature>
<comment type="similarity">
    <text evidence="3">Belongs to the SOWAH family.</text>
</comment>
<dbReference type="PANTHER" id="PTHR14491:SF2">
    <property type="entry name" value="ANKYRIN REPEAT DOMAIN-CONTAINING PROTEIN SOWAHA"/>
    <property type="match status" value="1"/>
</dbReference>
<dbReference type="InterPro" id="IPR058889">
    <property type="entry name" value="WHD_SOWAHA-C"/>
</dbReference>
<reference evidence="7" key="1">
    <citation type="submission" date="2025-08" db="UniProtKB">
        <authorList>
            <consortium name="Ensembl"/>
        </authorList>
    </citation>
    <scope>IDENTIFICATION</scope>
</reference>
<keyword evidence="2 4" id="KW-0040">ANK repeat</keyword>
<evidence type="ECO:0000256" key="3">
    <source>
        <dbReference type="ARBA" id="ARBA00038122"/>
    </source>
</evidence>
<dbReference type="Proteomes" id="UP000261620">
    <property type="component" value="Unplaced"/>
</dbReference>
<feature type="region of interest" description="Disordered" evidence="5">
    <location>
        <begin position="79"/>
        <end position="115"/>
    </location>
</feature>
<evidence type="ECO:0000313" key="8">
    <source>
        <dbReference type="Proteomes" id="UP000261620"/>
    </source>
</evidence>
<dbReference type="Pfam" id="PF12796">
    <property type="entry name" value="Ank_2"/>
    <property type="match status" value="1"/>
</dbReference>
<evidence type="ECO:0000256" key="5">
    <source>
        <dbReference type="SAM" id="MobiDB-lite"/>
    </source>
</evidence>
<dbReference type="PANTHER" id="PTHR14491">
    <property type="entry name" value="SOSONDOWAH, ISOFORM G"/>
    <property type="match status" value="1"/>
</dbReference>
<dbReference type="Ensembl" id="ENSMMOT00000018466.1">
    <property type="protein sequence ID" value="ENSMMOP00000018172.1"/>
    <property type="gene ID" value="ENSMMOG00000013756.1"/>
</dbReference>
<feature type="domain" description="SOWAHA-C winged helix-turn-helix" evidence="6">
    <location>
        <begin position="5"/>
        <end position="77"/>
    </location>
</feature>
<proteinExistence type="inferred from homology"/>
<dbReference type="OMA" id="PPKPCML"/>
<dbReference type="PROSITE" id="PS50297">
    <property type="entry name" value="ANK_REP_REGION"/>
    <property type="match status" value="1"/>
</dbReference>